<evidence type="ECO:0000256" key="1">
    <source>
        <dbReference type="SAM" id="SignalP"/>
    </source>
</evidence>
<dbReference type="InterPro" id="IPR016195">
    <property type="entry name" value="Pol/histidinol_Pase-like"/>
</dbReference>
<keyword evidence="3" id="KW-1185">Reference proteome</keyword>
<reference evidence="3" key="1">
    <citation type="journal article" date="2019" name="Int. J. Syst. Evol. Microbiol.">
        <title>The Global Catalogue of Microorganisms (GCM) 10K type strain sequencing project: providing services to taxonomists for standard genome sequencing and annotation.</title>
        <authorList>
            <consortium name="The Broad Institute Genomics Platform"/>
            <consortium name="The Broad Institute Genome Sequencing Center for Infectious Disease"/>
            <person name="Wu L."/>
            <person name="Ma J."/>
        </authorList>
    </citation>
    <scope>NUCLEOTIDE SEQUENCE [LARGE SCALE GENOMIC DNA]</scope>
    <source>
        <strain evidence="3">JCM 17217</strain>
    </source>
</reference>
<accession>A0ABP7QBW7</accession>
<evidence type="ECO:0000313" key="2">
    <source>
        <dbReference type="EMBL" id="GAA3979765.1"/>
    </source>
</evidence>
<dbReference type="EMBL" id="BAABDI010000018">
    <property type="protein sequence ID" value="GAA3979765.1"/>
    <property type="molecule type" value="Genomic_DNA"/>
</dbReference>
<dbReference type="Proteomes" id="UP001501556">
    <property type="component" value="Unassembled WGS sequence"/>
</dbReference>
<sequence>MLVLKNFTLLRTALTLLTGFATLAARAQGVVLLDDFNRANNATVGNGWTETETGGTGSASITSNQLRLSSGTAGRDFVVRDLSARYNPVLSSNRTRLTWAWNTRQSRPDPSGFGASNYGNAFVLAASAPGLASAGTSGYAVVVGNTGATDPIRLVRFSGGLTSSAALVDVFSTTTDYGTAYLTLRVSYFPDDNSWTLEASPNTAAFEDPGLATTAFTTLGTGVDATYTGTPLPYLGCLWNHATTAAENAVFDNIYIPAACAVGPEPGTSPSGPVVDQLTASSARLSLVGGDGTARLVVLRAGAAPGFAPVDGTAYAANPDVGAGTTVAAGEYVVLNGPGPSASLTGLQPSTTYFYATYESNGTGCAANYRQAGPLTGSFATPACQPAAPPTVPASQGTAAAGPTSGTLTFGWTAGDGTRRVVVVRPAQAVAATPADGLDYAASARYGAGTALSTDEYVVYSGTGSSVTVSGLSVGQTYHAAVYEGTGSACAASYRRATPATASVVVAAPPASTTYRFYRGNLHAHSGYSDGNKDAATSGASTPADDYALGRLAQQFDFLGISEHNHAQAGMSLPNYAQGVAQATQSNQDGTFVALYGMEWGTISGGGHVIVYGYDRLIGWEAGNYDVFVAKGDYTALFATVAQQPGAVAYLAHPQSADYNNLLNSPLNATTAQALVGSAMRSGPAFSTATDYSDPSASNFEARYKDALRQGYHVGPTMDQDTHYSVFGRSSYARLVLQAPALTKAALLDALQQRRFSASDDYNVEVTLQVGTRPMGSVLTQAGAPTLTVAVTDPDANDAVASIALFAGIPGSGTAATQVTSTTGSATLTYTDPIPNLATYYYYAVVTQTDGNKIWTAPIRYTRDNAQVAPLPVTLTTFQAVLHNAHDAVLRWTTASEEHSAYFAVERSADGRAFAETGRVAAAGRSTQARAYQLADPQPLTGGTYYRLRQVDTDGTTTFSPVVTLSPARQEAAQVSVFPNPTVGHGPVQVALRGLAGRPVTVTVRDLLGRTLLTQHLVPAAYQAVAPLPLAPELPSGVYLVTVTDGSQTWTSRWSREP</sequence>
<protein>
    <recommendedName>
        <fullName evidence="4">Por secretion system C-terminal sorting domain-containing protein</fullName>
    </recommendedName>
</protein>
<dbReference type="InterPro" id="IPR026444">
    <property type="entry name" value="Secre_tail"/>
</dbReference>
<proteinExistence type="predicted"/>
<comment type="caution">
    <text evidence="2">The sequence shown here is derived from an EMBL/GenBank/DDBJ whole genome shotgun (WGS) entry which is preliminary data.</text>
</comment>
<organism evidence="2 3">
    <name type="scientific">Hymenobacter antarcticus</name>
    <dbReference type="NCBI Taxonomy" id="486270"/>
    <lineage>
        <taxon>Bacteria</taxon>
        <taxon>Pseudomonadati</taxon>
        <taxon>Bacteroidota</taxon>
        <taxon>Cytophagia</taxon>
        <taxon>Cytophagales</taxon>
        <taxon>Hymenobacteraceae</taxon>
        <taxon>Hymenobacter</taxon>
    </lineage>
</organism>
<evidence type="ECO:0008006" key="4">
    <source>
        <dbReference type="Google" id="ProtNLM"/>
    </source>
</evidence>
<dbReference type="NCBIfam" id="TIGR04183">
    <property type="entry name" value="Por_Secre_tail"/>
    <property type="match status" value="1"/>
</dbReference>
<keyword evidence="1" id="KW-0732">Signal</keyword>
<gene>
    <name evidence="2" type="ORF">GCM10022407_26230</name>
</gene>
<dbReference type="SUPFAM" id="SSF89550">
    <property type="entry name" value="PHP domain-like"/>
    <property type="match status" value="1"/>
</dbReference>
<feature type="chain" id="PRO_5047242977" description="Por secretion system C-terminal sorting domain-containing protein" evidence="1">
    <location>
        <begin position="28"/>
        <end position="1058"/>
    </location>
</feature>
<dbReference type="NCBIfam" id="NF038032">
    <property type="entry name" value="CehA_McbA_metalo"/>
    <property type="match status" value="1"/>
</dbReference>
<name>A0ABP7QBW7_9BACT</name>
<evidence type="ECO:0000313" key="3">
    <source>
        <dbReference type="Proteomes" id="UP001501556"/>
    </source>
</evidence>
<feature type="signal peptide" evidence="1">
    <location>
        <begin position="1"/>
        <end position="27"/>
    </location>
</feature>
<dbReference type="Gene3D" id="3.20.20.140">
    <property type="entry name" value="Metal-dependent hydrolases"/>
    <property type="match status" value="1"/>
</dbReference>